<keyword evidence="2 3" id="KW-0456">Lyase</keyword>
<name>A0A645H4P8_9ZZZZ</name>
<dbReference type="GO" id="GO:0006635">
    <property type="term" value="P:fatty acid beta-oxidation"/>
    <property type="evidence" value="ECO:0007669"/>
    <property type="project" value="TreeGrafter"/>
</dbReference>
<evidence type="ECO:0000256" key="1">
    <source>
        <dbReference type="ARBA" id="ARBA00005254"/>
    </source>
</evidence>
<dbReference type="Gene3D" id="3.90.226.10">
    <property type="entry name" value="2-enoyl-CoA Hydratase, Chain A, domain 1"/>
    <property type="match status" value="1"/>
</dbReference>
<dbReference type="PANTHER" id="PTHR11941">
    <property type="entry name" value="ENOYL-COA HYDRATASE-RELATED"/>
    <property type="match status" value="1"/>
</dbReference>
<comment type="caution">
    <text evidence="3">The sequence shown here is derived from an EMBL/GenBank/DDBJ whole genome shotgun (WGS) entry which is preliminary data.</text>
</comment>
<sequence length="112" mass="12237">MSRIVGLAKAKELIFTGKVIDASEALSIGLLNKVCPLDSLQDEVCKTATMIAGNAPIAVINAKRSINESIDLSVDDAIKNEMQLFASCFRSEDQKEGMKAFLNKTKTKFNNR</sequence>
<dbReference type="Pfam" id="PF00378">
    <property type="entry name" value="ECH_1"/>
    <property type="match status" value="1"/>
</dbReference>
<dbReference type="SUPFAM" id="SSF52096">
    <property type="entry name" value="ClpP/crotonase"/>
    <property type="match status" value="1"/>
</dbReference>
<protein>
    <submittedName>
        <fullName evidence="3">Short-chain-enoyl-CoA hydratase</fullName>
        <ecNumber evidence="3">4.2.1.150</ecNumber>
    </submittedName>
</protein>
<dbReference type="GO" id="GO:0018812">
    <property type="term" value="F:3-hydroxyacyl-CoA dehydratase activity"/>
    <property type="evidence" value="ECO:0007669"/>
    <property type="project" value="UniProtKB-EC"/>
</dbReference>
<dbReference type="InterPro" id="IPR014748">
    <property type="entry name" value="Enoyl-CoA_hydra_C"/>
</dbReference>
<dbReference type="FunFam" id="1.10.12.10:FF:000001">
    <property type="entry name" value="Probable enoyl-CoA hydratase, mitochondrial"/>
    <property type="match status" value="1"/>
</dbReference>
<accession>A0A645H4P8</accession>
<dbReference type="EMBL" id="VSSQ01085737">
    <property type="protein sequence ID" value="MPN33302.1"/>
    <property type="molecule type" value="Genomic_DNA"/>
</dbReference>
<organism evidence="3">
    <name type="scientific">bioreactor metagenome</name>
    <dbReference type="NCBI Taxonomy" id="1076179"/>
    <lineage>
        <taxon>unclassified sequences</taxon>
        <taxon>metagenomes</taxon>
        <taxon>ecological metagenomes</taxon>
    </lineage>
</organism>
<evidence type="ECO:0000256" key="2">
    <source>
        <dbReference type="ARBA" id="ARBA00023239"/>
    </source>
</evidence>
<reference evidence="3" key="1">
    <citation type="submission" date="2019-08" db="EMBL/GenBank/DDBJ databases">
        <authorList>
            <person name="Kucharzyk K."/>
            <person name="Murdoch R.W."/>
            <person name="Higgins S."/>
            <person name="Loffler F."/>
        </authorList>
    </citation>
    <scope>NUCLEOTIDE SEQUENCE</scope>
</reference>
<dbReference type="AlphaFoldDB" id="A0A645H4P8"/>
<dbReference type="InterPro" id="IPR029045">
    <property type="entry name" value="ClpP/crotonase-like_dom_sf"/>
</dbReference>
<dbReference type="EC" id="4.2.1.150" evidence="3"/>
<evidence type="ECO:0000313" key="3">
    <source>
        <dbReference type="EMBL" id="MPN33302.1"/>
    </source>
</evidence>
<dbReference type="Gene3D" id="1.10.12.10">
    <property type="entry name" value="Lyase 2-enoyl-coa Hydratase, Chain A, domain 2"/>
    <property type="match status" value="1"/>
</dbReference>
<dbReference type="InterPro" id="IPR001753">
    <property type="entry name" value="Enoyl-CoA_hydra/iso"/>
</dbReference>
<dbReference type="PANTHER" id="PTHR11941:SF54">
    <property type="entry name" value="ENOYL-COA HYDRATASE, MITOCHONDRIAL"/>
    <property type="match status" value="1"/>
</dbReference>
<comment type="similarity">
    <text evidence="1">Belongs to the enoyl-CoA hydratase/isomerase family.</text>
</comment>
<gene>
    <name evidence="3" type="primary">crt_36</name>
    <name evidence="3" type="ORF">SDC9_180787</name>
</gene>
<proteinExistence type="inferred from homology"/>